<evidence type="ECO:0000256" key="4">
    <source>
        <dbReference type="ARBA" id="ARBA00023224"/>
    </source>
</evidence>
<dbReference type="PANTHER" id="PTHR32089">
    <property type="entry name" value="METHYL-ACCEPTING CHEMOTAXIS PROTEIN MCPB"/>
    <property type="match status" value="1"/>
</dbReference>
<dbReference type="SUPFAM" id="SSF58104">
    <property type="entry name" value="Methyl-accepting chemotaxis protein (MCP) signaling domain"/>
    <property type="match status" value="1"/>
</dbReference>
<sequence length="694" mass="76611">MKSISKKLSVIIVGLFLVLFLIYSTVTSTILYNQSIKDAESSTLVDAKLAASLIGDRFQEINEMLYNTKNLIELSERNNRLEGEELVQILQTNLESNDNVFGVSLLLESGVAKGETYQADLMDSSNRFIPYLFRSGTSIVTEKLMNYEDKDAAWYTVPKNEKRAILSEPYMYETAGKSVPMTTIAMPLLTKEGTFFGVITADITIEFLEEVVATIAPPGGYAGIITDEGTLIVNSINDKMNWSNMQDAIDWSGVKKNIVSEHEGSLYVDSKSLKEEAFNAFAPMLLEGADEIWSVQLVLPKSKILETFTEILLVNIIGAIIMVVLMAAVSVWFIFRQLRPLKFLRESIELAAVGDLTKKVDSVYIKPDEIGAVASAYNNMLVKTNDAIHTVLDSSTLLYKTSNNVHEVFDEVVASSDEITLATNEIAEGAAMQSEDTEETNDLMIQLSDKIESLKMISSQMDELSLKNKVSTENGIKEVVRLGEQNAQTNEINSKVQSQIETLVSNISNINQVIGSIQGLTEQTNLLALNASIEAARAGEHGKGFAVVAEEVRKLAEQSKRETEVINQIVQGIMLESKQTVSIISENAKMMQAQNQSVRSTEKAFNNNKVLTAEIELGIKQLVEEISSMLENKNNVIMAIQNISAVSEETAASAEQVSASANDQQTELERVGNSITHMNTIVEELQEVVNRFKL</sequence>
<proteinExistence type="inferred from homology"/>
<evidence type="ECO:0000256" key="2">
    <source>
        <dbReference type="ARBA" id="ARBA00022475"/>
    </source>
</evidence>
<dbReference type="CDD" id="cd12913">
    <property type="entry name" value="PDC1_MCP_like"/>
    <property type="match status" value="1"/>
</dbReference>
<organism evidence="10 11">
    <name type="scientific">Psychrobacillus psychrotolerans</name>
    <dbReference type="NCBI Taxonomy" id="126156"/>
    <lineage>
        <taxon>Bacteria</taxon>
        <taxon>Bacillati</taxon>
        <taxon>Bacillota</taxon>
        <taxon>Bacilli</taxon>
        <taxon>Bacillales</taxon>
        <taxon>Bacillaceae</taxon>
        <taxon>Psychrobacillus</taxon>
    </lineage>
</organism>
<protein>
    <submittedName>
        <fullName evidence="10">Methyl-accepting chemotaxis sensory transducer with Cache sensor</fullName>
    </submittedName>
</protein>
<evidence type="ECO:0000313" key="11">
    <source>
        <dbReference type="Proteomes" id="UP000198734"/>
    </source>
</evidence>
<dbReference type="InterPro" id="IPR004089">
    <property type="entry name" value="MCPsignal_dom"/>
</dbReference>
<keyword evidence="3 7" id="KW-0472">Membrane</keyword>
<dbReference type="InterPro" id="IPR003660">
    <property type="entry name" value="HAMP_dom"/>
</dbReference>
<keyword evidence="2" id="KW-1003">Cell membrane</keyword>
<evidence type="ECO:0000256" key="7">
    <source>
        <dbReference type="SAM" id="Phobius"/>
    </source>
</evidence>
<evidence type="ECO:0000256" key="5">
    <source>
        <dbReference type="ARBA" id="ARBA00029447"/>
    </source>
</evidence>
<dbReference type="AlphaFoldDB" id="A0A1I5XPS9"/>
<dbReference type="STRING" id="126156.SAMN05421670_1651"/>
<reference evidence="11" key="1">
    <citation type="submission" date="2016-10" db="EMBL/GenBank/DDBJ databases">
        <authorList>
            <person name="Varghese N."/>
            <person name="Submissions S."/>
        </authorList>
    </citation>
    <scope>NUCLEOTIDE SEQUENCE [LARGE SCALE GENOMIC DNA]</scope>
    <source>
        <strain evidence="11">DSM 11706</strain>
    </source>
</reference>
<evidence type="ECO:0000256" key="1">
    <source>
        <dbReference type="ARBA" id="ARBA00004236"/>
    </source>
</evidence>
<evidence type="ECO:0000313" key="10">
    <source>
        <dbReference type="EMBL" id="SFQ33934.1"/>
    </source>
</evidence>
<dbReference type="Pfam" id="PF22673">
    <property type="entry name" value="MCP-like_PDC_1"/>
    <property type="match status" value="1"/>
</dbReference>
<dbReference type="Proteomes" id="UP000198734">
    <property type="component" value="Unassembled WGS sequence"/>
</dbReference>
<keyword evidence="4 6" id="KW-0807">Transducer</keyword>
<dbReference type="PANTHER" id="PTHR32089:SF112">
    <property type="entry name" value="LYSOZYME-LIKE PROTEIN-RELATED"/>
    <property type="match status" value="1"/>
</dbReference>
<keyword evidence="7" id="KW-0812">Transmembrane</keyword>
<keyword evidence="11" id="KW-1185">Reference proteome</keyword>
<feature type="domain" description="HAMP" evidence="9">
    <location>
        <begin position="335"/>
        <end position="389"/>
    </location>
</feature>
<dbReference type="CDD" id="cd06225">
    <property type="entry name" value="HAMP"/>
    <property type="match status" value="1"/>
</dbReference>
<gene>
    <name evidence="10" type="ORF">SAMN05421670_1651</name>
</gene>
<dbReference type="SMART" id="SM00283">
    <property type="entry name" value="MA"/>
    <property type="match status" value="1"/>
</dbReference>
<evidence type="ECO:0000259" key="9">
    <source>
        <dbReference type="PROSITE" id="PS50885"/>
    </source>
</evidence>
<dbReference type="SMART" id="SM00304">
    <property type="entry name" value="HAMP"/>
    <property type="match status" value="1"/>
</dbReference>
<dbReference type="Gene3D" id="6.10.340.10">
    <property type="match status" value="1"/>
</dbReference>
<keyword evidence="7" id="KW-1133">Transmembrane helix</keyword>
<dbReference type="PROSITE" id="PS50885">
    <property type="entry name" value="HAMP"/>
    <property type="match status" value="1"/>
</dbReference>
<evidence type="ECO:0000256" key="6">
    <source>
        <dbReference type="PROSITE-ProRule" id="PRU00284"/>
    </source>
</evidence>
<comment type="similarity">
    <text evidence="5">Belongs to the methyl-accepting chemotaxis (MCP) protein family.</text>
</comment>
<dbReference type="RefSeq" id="WP_245762644.1">
    <property type="nucleotide sequence ID" value="NZ_FOXU01000002.1"/>
</dbReference>
<dbReference type="Gene3D" id="3.30.450.20">
    <property type="entry name" value="PAS domain"/>
    <property type="match status" value="2"/>
</dbReference>
<evidence type="ECO:0000256" key="3">
    <source>
        <dbReference type="ARBA" id="ARBA00023136"/>
    </source>
</evidence>
<comment type="subcellular location">
    <subcellularLocation>
        <location evidence="1">Cell membrane</location>
    </subcellularLocation>
</comment>
<dbReference type="EMBL" id="FOXU01000002">
    <property type="protein sequence ID" value="SFQ33934.1"/>
    <property type="molecule type" value="Genomic_DNA"/>
</dbReference>
<feature type="domain" description="Methyl-accepting transducer" evidence="8">
    <location>
        <begin position="408"/>
        <end position="658"/>
    </location>
</feature>
<dbReference type="GO" id="GO:0005886">
    <property type="term" value="C:plasma membrane"/>
    <property type="evidence" value="ECO:0007669"/>
    <property type="project" value="UniProtKB-SubCell"/>
</dbReference>
<name>A0A1I5XPS9_9BACI</name>
<dbReference type="Pfam" id="PF00015">
    <property type="entry name" value="MCPsignal"/>
    <property type="match status" value="1"/>
</dbReference>
<dbReference type="PROSITE" id="PS50111">
    <property type="entry name" value="CHEMOTAXIS_TRANSDUC_2"/>
    <property type="match status" value="1"/>
</dbReference>
<dbReference type="Gene3D" id="1.10.287.950">
    <property type="entry name" value="Methyl-accepting chemotaxis protein"/>
    <property type="match status" value="1"/>
</dbReference>
<feature type="transmembrane region" description="Helical" evidence="7">
    <location>
        <begin position="311"/>
        <end position="335"/>
    </location>
</feature>
<evidence type="ECO:0000259" key="8">
    <source>
        <dbReference type="PROSITE" id="PS50111"/>
    </source>
</evidence>
<dbReference type="GO" id="GO:0007165">
    <property type="term" value="P:signal transduction"/>
    <property type="evidence" value="ECO:0007669"/>
    <property type="project" value="UniProtKB-KW"/>
</dbReference>
<accession>A0A1I5XPS9</accession>